<organism evidence="2 4">
    <name type="scientific">Flavobacterium hydatis</name>
    <name type="common">Cytophaga aquatilis</name>
    <dbReference type="NCBI Taxonomy" id="991"/>
    <lineage>
        <taxon>Bacteria</taxon>
        <taxon>Pseudomonadati</taxon>
        <taxon>Bacteroidota</taxon>
        <taxon>Flavobacteriia</taxon>
        <taxon>Flavobacteriales</taxon>
        <taxon>Flavobacteriaceae</taxon>
        <taxon>Flavobacterium</taxon>
    </lineage>
</organism>
<evidence type="ECO:0000313" key="2">
    <source>
        <dbReference type="EMBL" id="KFF13854.1"/>
    </source>
</evidence>
<feature type="transmembrane region" description="Helical" evidence="1">
    <location>
        <begin position="12"/>
        <end position="30"/>
    </location>
</feature>
<dbReference type="Proteomes" id="UP000198424">
    <property type="component" value="Unassembled WGS sequence"/>
</dbReference>
<keyword evidence="5" id="KW-1185">Reference proteome</keyword>
<proteinExistence type="predicted"/>
<evidence type="ECO:0000256" key="1">
    <source>
        <dbReference type="SAM" id="Phobius"/>
    </source>
</evidence>
<comment type="caution">
    <text evidence="2">The sequence shown here is derived from an EMBL/GenBank/DDBJ whole genome shotgun (WGS) entry which is preliminary data.</text>
</comment>
<sequence>MFIIISNIQNGAFFSIVFYIKIIFYTATTTKMQNTDLKKVIKITSKNLMNPYIITISAETLLSQ</sequence>
<evidence type="ECO:0000313" key="4">
    <source>
        <dbReference type="Proteomes" id="UP000028712"/>
    </source>
</evidence>
<dbReference type="EMBL" id="JPRM01000027">
    <property type="protein sequence ID" value="KFF13854.1"/>
    <property type="molecule type" value="Genomic_DNA"/>
</dbReference>
<reference evidence="2 4" key="1">
    <citation type="submission" date="2014-07" db="EMBL/GenBank/DDBJ databases">
        <title>Genome of Flavobacterium hydatis DSM 2063.</title>
        <authorList>
            <person name="Pipes S.E."/>
            <person name="Stropko S.J."/>
            <person name="Newman J.D."/>
        </authorList>
    </citation>
    <scope>NUCLEOTIDE SEQUENCE [LARGE SCALE GENOMIC DNA]</scope>
    <source>
        <strain evidence="2 4">DSM 2063</strain>
    </source>
</reference>
<evidence type="ECO:0000313" key="5">
    <source>
        <dbReference type="Proteomes" id="UP000198424"/>
    </source>
</evidence>
<dbReference type="Proteomes" id="UP000028712">
    <property type="component" value="Unassembled WGS sequence"/>
</dbReference>
<dbReference type="STRING" id="991.IW20_17425"/>
<reference evidence="3 5" key="2">
    <citation type="submission" date="2016-11" db="EMBL/GenBank/DDBJ databases">
        <title>Whole genomes of Flavobacteriaceae.</title>
        <authorList>
            <person name="Stine C."/>
            <person name="Li C."/>
            <person name="Tadesse D."/>
        </authorList>
    </citation>
    <scope>NUCLEOTIDE SEQUENCE [LARGE SCALE GENOMIC DNA]</scope>
    <source>
        <strain evidence="3 5">ATCC 29551</strain>
    </source>
</reference>
<evidence type="ECO:0000313" key="3">
    <source>
        <dbReference type="EMBL" id="OXA84923.1"/>
    </source>
</evidence>
<keyword evidence="1" id="KW-1133">Transmembrane helix</keyword>
<dbReference type="EMBL" id="MUGY01000062">
    <property type="protein sequence ID" value="OXA84923.1"/>
    <property type="molecule type" value="Genomic_DNA"/>
</dbReference>
<dbReference type="AlphaFoldDB" id="A0A086AAZ0"/>
<keyword evidence="1" id="KW-0812">Transmembrane</keyword>
<keyword evidence="1" id="KW-0472">Membrane</keyword>
<name>A0A086AAZ0_FLAHY</name>
<protein>
    <submittedName>
        <fullName evidence="2">Uncharacterized protein</fullName>
    </submittedName>
</protein>
<accession>A0A086AAZ0</accession>
<gene>
    <name evidence="3" type="ORF">B0A62_24790</name>
    <name evidence="2" type="ORF">IW20_17425</name>
</gene>